<gene>
    <name evidence="2" type="ORF">ACAOBT_LOCUS5945</name>
</gene>
<dbReference type="InterPro" id="IPR036397">
    <property type="entry name" value="RNaseH_sf"/>
</dbReference>
<dbReference type="Proteomes" id="UP001152888">
    <property type="component" value="Unassembled WGS sequence"/>
</dbReference>
<dbReference type="AlphaFoldDB" id="A0A9P0K045"/>
<feature type="domain" description="Tc1-like transposase DDE" evidence="1">
    <location>
        <begin position="87"/>
        <end position="234"/>
    </location>
</feature>
<organism evidence="2 3">
    <name type="scientific">Acanthoscelides obtectus</name>
    <name type="common">Bean weevil</name>
    <name type="synonym">Bruchus obtectus</name>
    <dbReference type="NCBI Taxonomy" id="200917"/>
    <lineage>
        <taxon>Eukaryota</taxon>
        <taxon>Metazoa</taxon>
        <taxon>Ecdysozoa</taxon>
        <taxon>Arthropoda</taxon>
        <taxon>Hexapoda</taxon>
        <taxon>Insecta</taxon>
        <taxon>Pterygota</taxon>
        <taxon>Neoptera</taxon>
        <taxon>Endopterygota</taxon>
        <taxon>Coleoptera</taxon>
        <taxon>Polyphaga</taxon>
        <taxon>Cucujiformia</taxon>
        <taxon>Chrysomeloidea</taxon>
        <taxon>Chrysomelidae</taxon>
        <taxon>Bruchinae</taxon>
        <taxon>Bruchini</taxon>
        <taxon>Acanthoscelides</taxon>
    </lineage>
</organism>
<dbReference type="Gene3D" id="3.30.420.10">
    <property type="entry name" value="Ribonuclease H-like superfamily/Ribonuclease H"/>
    <property type="match status" value="1"/>
</dbReference>
<dbReference type="Pfam" id="PF13358">
    <property type="entry name" value="DDE_3"/>
    <property type="match status" value="1"/>
</dbReference>
<dbReference type="PANTHER" id="PTHR23022:SF135">
    <property type="entry name" value="SI:DKEY-77F5.3"/>
    <property type="match status" value="1"/>
</dbReference>
<evidence type="ECO:0000259" key="1">
    <source>
        <dbReference type="Pfam" id="PF13358"/>
    </source>
</evidence>
<dbReference type="OrthoDB" id="6767596at2759"/>
<dbReference type="InterPro" id="IPR038717">
    <property type="entry name" value="Tc1-like_DDE_dom"/>
</dbReference>
<dbReference type="GO" id="GO:0003676">
    <property type="term" value="F:nucleic acid binding"/>
    <property type="evidence" value="ECO:0007669"/>
    <property type="project" value="InterPro"/>
</dbReference>
<sequence length="252" mass="28938">MTLLSLAEEVTCRFWREHKETPVQSLVSLRTPGKAKDHRKALCQEPLGCRLVRRPRPGGKSIHPLRVEQDGNVANVLRVGSMKNIVVCFSDESIFQVLVDKSQFVRRRANEKYKPECIVPTIKHPPSVMVWSVISYKGQGALYVVDCTVNAEKYQDVLETQLLPQVKKWFNKREKAIFMHDGAPCYRAQKITKILAEKKVDILDWPGNSPDMNPIENVWEFLKSEVTMKAPTTKQELINILNDTWKHNQSSK</sequence>
<evidence type="ECO:0000313" key="3">
    <source>
        <dbReference type="Proteomes" id="UP001152888"/>
    </source>
</evidence>
<evidence type="ECO:0000313" key="2">
    <source>
        <dbReference type="EMBL" id="CAH1964670.1"/>
    </source>
</evidence>
<protein>
    <recommendedName>
        <fullName evidence="1">Tc1-like transposase DDE domain-containing protein</fullName>
    </recommendedName>
</protein>
<name>A0A9P0K045_ACAOB</name>
<proteinExistence type="predicted"/>
<accession>A0A9P0K045</accession>
<reference evidence="2" key="1">
    <citation type="submission" date="2022-03" db="EMBL/GenBank/DDBJ databases">
        <authorList>
            <person name="Sayadi A."/>
        </authorList>
    </citation>
    <scope>NUCLEOTIDE SEQUENCE</scope>
</reference>
<dbReference type="EMBL" id="CAKOFQ010006717">
    <property type="protein sequence ID" value="CAH1964670.1"/>
    <property type="molecule type" value="Genomic_DNA"/>
</dbReference>
<keyword evidence="3" id="KW-1185">Reference proteome</keyword>
<comment type="caution">
    <text evidence="2">The sequence shown here is derived from an EMBL/GenBank/DDBJ whole genome shotgun (WGS) entry which is preliminary data.</text>
</comment>
<dbReference type="PANTHER" id="PTHR23022">
    <property type="entry name" value="TRANSPOSABLE ELEMENT-RELATED"/>
    <property type="match status" value="1"/>
</dbReference>
<dbReference type="InterPro" id="IPR052338">
    <property type="entry name" value="Transposase_5"/>
</dbReference>